<dbReference type="GO" id="GO:0008270">
    <property type="term" value="F:zinc ion binding"/>
    <property type="evidence" value="ECO:0007669"/>
    <property type="project" value="UniProtKB-KW"/>
</dbReference>
<dbReference type="EMBL" id="LR796649">
    <property type="protein sequence ID" value="CAB4157082.1"/>
    <property type="molecule type" value="Genomic_DNA"/>
</dbReference>
<sequence length="67" mass="7401">MEQKICTYCGQEGHRASNCPHLRAAEACTELGSDYDNKPLFPSWLIALLLVCCLIGVVLHLDLNGRV</sequence>
<keyword evidence="2" id="KW-1133">Transmembrane helix</keyword>
<feature type="transmembrane region" description="Helical" evidence="2">
    <location>
        <begin position="41"/>
        <end position="61"/>
    </location>
</feature>
<reference evidence="5" key="1">
    <citation type="submission" date="2020-05" db="EMBL/GenBank/DDBJ databases">
        <authorList>
            <person name="Chiriac C."/>
            <person name="Salcher M."/>
            <person name="Ghai R."/>
            <person name="Kavagutti S V."/>
        </authorList>
    </citation>
    <scope>NUCLEOTIDE SEQUENCE</scope>
</reference>
<evidence type="ECO:0000313" key="5">
    <source>
        <dbReference type="EMBL" id="CAB5225337.1"/>
    </source>
</evidence>
<feature type="domain" description="CCHC-type" evidence="3">
    <location>
        <begin position="6"/>
        <end position="20"/>
    </location>
</feature>
<evidence type="ECO:0000256" key="1">
    <source>
        <dbReference type="PROSITE-ProRule" id="PRU00047"/>
    </source>
</evidence>
<evidence type="ECO:0000259" key="3">
    <source>
        <dbReference type="PROSITE" id="PS50158"/>
    </source>
</evidence>
<accession>A0A6J7X3E1</accession>
<proteinExistence type="predicted"/>
<keyword evidence="1" id="KW-0863">Zinc-finger</keyword>
<gene>
    <name evidence="4" type="ORF">UFOVP680_41</name>
    <name evidence="5" type="ORF">UFOVP748_4</name>
</gene>
<evidence type="ECO:0000256" key="2">
    <source>
        <dbReference type="SAM" id="Phobius"/>
    </source>
</evidence>
<dbReference type="Pfam" id="PF00098">
    <property type="entry name" value="zf-CCHC"/>
    <property type="match status" value="1"/>
</dbReference>
<dbReference type="SUPFAM" id="SSF57756">
    <property type="entry name" value="Retrovirus zinc finger-like domains"/>
    <property type="match status" value="1"/>
</dbReference>
<keyword evidence="1" id="KW-0862">Zinc</keyword>
<dbReference type="EMBL" id="LR798347">
    <property type="protein sequence ID" value="CAB5225337.1"/>
    <property type="molecule type" value="Genomic_DNA"/>
</dbReference>
<dbReference type="SMART" id="SM00343">
    <property type="entry name" value="ZnF_C2HC"/>
    <property type="match status" value="1"/>
</dbReference>
<keyword evidence="2" id="KW-0472">Membrane</keyword>
<dbReference type="InterPro" id="IPR036875">
    <property type="entry name" value="Znf_CCHC_sf"/>
</dbReference>
<evidence type="ECO:0000313" key="4">
    <source>
        <dbReference type="EMBL" id="CAB4157082.1"/>
    </source>
</evidence>
<organism evidence="5">
    <name type="scientific">uncultured Caudovirales phage</name>
    <dbReference type="NCBI Taxonomy" id="2100421"/>
    <lineage>
        <taxon>Viruses</taxon>
        <taxon>Duplodnaviria</taxon>
        <taxon>Heunggongvirae</taxon>
        <taxon>Uroviricota</taxon>
        <taxon>Caudoviricetes</taxon>
        <taxon>Peduoviridae</taxon>
        <taxon>Maltschvirus</taxon>
        <taxon>Maltschvirus maltsch</taxon>
    </lineage>
</organism>
<keyword evidence="1" id="KW-0479">Metal-binding</keyword>
<protein>
    <submittedName>
        <fullName evidence="5">Zinc finger, CCHC-type</fullName>
    </submittedName>
</protein>
<dbReference type="Gene3D" id="4.10.60.10">
    <property type="entry name" value="Zinc finger, CCHC-type"/>
    <property type="match status" value="1"/>
</dbReference>
<name>A0A6J7X3E1_9CAUD</name>
<dbReference type="InterPro" id="IPR001878">
    <property type="entry name" value="Znf_CCHC"/>
</dbReference>
<keyword evidence="2" id="KW-0812">Transmembrane</keyword>
<dbReference type="PROSITE" id="PS50158">
    <property type="entry name" value="ZF_CCHC"/>
    <property type="match status" value="1"/>
</dbReference>
<dbReference type="GO" id="GO:0003676">
    <property type="term" value="F:nucleic acid binding"/>
    <property type="evidence" value="ECO:0007669"/>
    <property type="project" value="InterPro"/>
</dbReference>